<name>A0A9N9RM81_9DIPT</name>
<dbReference type="Proteomes" id="UP001153620">
    <property type="component" value="Chromosome 1"/>
</dbReference>
<proteinExistence type="predicted"/>
<dbReference type="EMBL" id="OU895877">
    <property type="protein sequence ID" value="CAG9799404.1"/>
    <property type="molecule type" value="Genomic_DNA"/>
</dbReference>
<dbReference type="AlphaFoldDB" id="A0A9N9RM81"/>
<reference evidence="2" key="1">
    <citation type="submission" date="2022-01" db="EMBL/GenBank/DDBJ databases">
        <authorList>
            <person name="King R."/>
        </authorList>
    </citation>
    <scope>NUCLEOTIDE SEQUENCE</scope>
</reference>
<gene>
    <name evidence="2" type="ORF">CHIRRI_LOCUS2371</name>
</gene>
<feature type="chain" id="PRO_5040115093" evidence="1">
    <location>
        <begin position="20"/>
        <end position="98"/>
    </location>
</feature>
<keyword evidence="1" id="KW-0732">Signal</keyword>
<reference evidence="2" key="2">
    <citation type="submission" date="2022-10" db="EMBL/GenBank/DDBJ databases">
        <authorList>
            <consortium name="ENA_rothamsted_submissions"/>
            <consortium name="culmorum"/>
            <person name="King R."/>
        </authorList>
    </citation>
    <scope>NUCLEOTIDE SEQUENCE</scope>
</reference>
<feature type="signal peptide" evidence="1">
    <location>
        <begin position="1"/>
        <end position="19"/>
    </location>
</feature>
<keyword evidence="3" id="KW-1185">Reference proteome</keyword>
<sequence length="98" mass="10683">MNLVTFIIIISSFAKIFQAHSFGFGGPSANGYGLPQNFPFIQNAIPSTTANTGPPTFPTLAPPIDPRIKKLDALVDSMLNAKNLQIQIPSPFRVKRKK</sequence>
<evidence type="ECO:0000313" key="3">
    <source>
        <dbReference type="Proteomes" id="UP001153620"/>
    </source>
</evidence>
<accession>A0A9N9RM81</accession>
<evidence type="ECO:0000256" key="1">
    <source>
        <dbReference type="SAM" id="SignalP"/>
    </source>
</evidence>
<protein>
    <submittedName>
        <fullName evidence="2">Uncharacterized protein</fullName>
    </submittedName>
</protein>
<organism evidence="2 3">
    <name type="scientific">Chironomus riparius</name>
    <dbReference type="NCBI Taxonomy" id="315576"/>
    <lineage>
        <taxon>Eukaryota</taxon>
        <taxon>Metazoa</taxon>
        <taxon>Ecdysozoa</taxon>
        <taxon>Arthropoda</taxon>
        <taxon>Hexapoda</taxon>
        <taxon>Insecta</taxon>
        <taxon>Pterygota</taxon>
        <taxon>Neoptera</taxon>
        <taxon>Endopterygota</taxon>
        <taxon>Diptera</taxon>
        <taxon>Nematocera</taxon>
        <taxon>Chironomoidea</taxon>
        <taxon>Chironomidae</taxon>
        <taxon>Chironominae</taxon>
        <taxon>Chironomus</taxon>
    </lineage>
</organism>
<evidence type="ECO:0000313" key="2">
    <source>
        <dbReference type="EMBL" id="CAG9799404.1"/>
    </source>
</evidence>